<dbReference type="SUPFAM" id="SSF48403">
    <property type="entry name" value="Ankyrin repeat"/>
    <property type="match status" value="1"/>
</dbReference>
<gene>
    <name evidence="5" type="ORF">CEY00_Acc16891</name>
</gene>
<evidence type="ECO:0000256" key="4">
    <source>
        <dbReference type="PROSITE-ProRule" id="PRU00023"/>
    </source>
</evidence>
<dbReference type="GO" id="GO:0045732">
    <property type="term" value="P:positive regulation of protein catabolic process"/>
    <property type="evidence" value="ECO:0007669"/>
    <property type="project" value="TreeGrafter"/>
</dbReference>
<dbReference type="Pfam" id="PF00023">
    <property type="entry name" value="Ank"/>
    <property type="match status" value="1"/>
</dbReference>
<dbReference type="Pfam" id="PF12796">
    <property type="entry name" value="Ank_2"/>
    <property type="match status" value="1"/>
</dbReference>
<dbReference type="OMA" id="GWTGLHE"/>
<dbReference type="OrthoDB" id="194358at2759"/>
<dbReference type="Gene3D" id="1.25.40.20">
    <property type="entry name" value="Ankyrin repeat-containing domain"/>
    <property type="match status" value="1"/>
</dbReference>
<sequence>MAVPGRLNGLMDEDEEGDALFEEEEDGLILEPESDTPPHLRDLAAAAEVGDVDALRHALDNLSGSIDEPVEDGDTALHLTCLYGYLSCVQLLLERGASLEATDEDGALPLHDACAGGFTAIVELLINSANNPESVKRLLESVDVEGDTPLHHAARGEHIDVIRSLLAAGASPTKTNSYGKIPSELADPDTEARRILEAAASAVSCQ</sequence>
<dbReference type="PANTHER" id="PTHR24136:SF15">
    <property type="entry name" value="ANK_REP_REGION DOMAIN-CONTAINING PROTEIN"/>
    <property type="match status" value="1"/>
</dbReference>
<dbReference type="InterPro" id="IPR002110">
    <property type="entry name" value="Ankyrin_rpt"/>
</dbReference>
<evidence type="ECO:0000256" key="1">
    <source>
        <dbReference type="ARBA" id="ARBA00005949"/>
    </source>
</evidence>
<dbReference type="AlphaFoldDB" id="A0A2R6PXH9"/>
<name>A0A2R6PXH9_ACTCC</name>
<comment type="caution">
    <text evidence="5">The sequence shown here is derived from an EMBL/GenBank/DDBJ whole genome shotgun (WGS) entry which is preliminary data.</text>
</comment>
<dbReference type="InterPro" id="IPR036770">
    <property type="entry name" value="Ankyrin_rpt-contain_sf"/>
</dbReference>
<dbReference type="Proteomes" id="UP000241394">
    <property type="component" value="Chromosome LG22"/>
</dbReference>
<dbReference type="GO" id="GO:0016567">
    <property type="term" value="P:protein ubiquitination"/>
    <property type="evidence" value="ECO:0007669"/>
    <property type="project" value="TreeGrafter"/>
</dbReference>
<comment type="similarity">
    <text evidence="1">Belongs to the ankyrin SOCS box (ASB) family.</text>
</comment>
<dbReference type="SMART" id="SM00248">
    <property type="entry name" value="ANK"/>
    <property type="match status" value="3"/>
</dbReference>
<keyword evidence="2" id="KW-0677">Repeat</keyword>
<dbReference type="InParanoid" id="A0A2R6PXH9"/>
<dbReference type="FunCoup" id="A0A2R6PXH9">
    <property type="interactions" value="2246"/>
</dbReference>
<feature type="repeat" description="ANK" evidence="4">
    <location>
        <begin position="145"/>
        <end position="177"/>
    </location>
</feature>
<evidence type="ECO:0000256" key="3">
    <source>
        <dbReference type="ARBA" id="ARBA00023043"/>
    </source>
</evidence>
<evidence type="ECO:0000313" key="5">
    <source>
        <dbReference type="EMBL" id="PSR98467.1"/>
    </source>
</evidence>
<keyword evidence="3 4" id="KW-0040">ANK repeat</keyword>
<dbReference type="PANTHER" id="PTHR24136">
    <property type="entry name" value="SOWAH (DROSOPHILA) HOMOLOG"/>
    <property type="match status" value="1"/>
</dbReference>
<dbReference type="PROSITE" id="PS50088">
    <property type="entry name" value="ANK_REPEAT"/>
    <property type="match status" value="3"/>
</dbReference>
<evidence type="ECO:0000256" key="2">
    <source>
        <dbReference type="ARBA" id="ARBA00022737"/>
    </source>
</evidence>
<keyword evidence="6" id="KW-1185">Reference proteome</keyword>
<dbReference type="FunFam" id="1.25.40.20:FF:000316">
    <property type="entry name" value="BRCA1-associated RING domain protein 1"/>
    <property type="match status" value="1"/>
</dbReference>
<dbReference type="Gramene" id="PSR98467">
    <property type="protein sequence ID" value="PSR98467"/>
    <property type="gene ID" value="CEY00_Acc16891"/>
</dbReference>
<evidence type="ECO:0000313" key="6">
    <source>
        <dbReference type="Proteomes" id="UP000241394"/>
    </source>
</evidence>
<organism evidence="5 6">
    <name type="scientific">Actinidia chinensis var. chinensis</name>
    <name type="common">Chinese soft-hair kiwi</name>
    <dbReference type="NCBI Taxonomy" id="1590841"/>
    <lineage>
        <taxon>Eukaryota</taxon>
        <taxon>Viridiplantae</taxon>
        <taxon>Streptophyta</taxon>
        <taxon>Embryophyta</taxon>
        <taxon>Tracheophyta</taxon>
        <taxon>Spermatophyta</taxon>
        <taxon>Magnoliopsida</taxon>
        <taxon>eudicotyledons</taxon>
        <taxon>Gunneridae</taxon>
        <taxon>Pentapetalae</taxon>
        <taxon>asterids</taxon>
        <taxon>Ericales</taxon>
        <taxon>Actinidiaceae</taxon>
        <taxon>Actinidia</taxon>
    </lineage>
</organism>
<dbReference type="InterPro" id="IPR051573">
    <property type="entry name" value="Ankyrin-SOCS_box_domain"/>
</dbReference>
<accession>A0A2R6PXH9</accession>
<dbReference type="EMBL" id="NKQK01000022">
    <property type="protein sequence ID" value="PSR98467.1"/>
    <property type="molecule type" value="Genomic_DNA"/>
</dbReference>
<dbReference type="PROSITE" id="PS50297">
    <property type="entry name" value="ANK_REP_REGION"/>
    <property type="match status" value="2"/>
</dbReference>
<feature type="repeat" description="ANK" evidence="4">
    <location>
        <begin position="72"/>
        <end position="104"/>
    </location>
</feature>
<reference evidence="5 6" key="1">
    <citation type="submission" date="2017-07" db="EMBL/GenBank/DDBJ databases">
        <title>An improved, manually edited Actinidia chinensis var. chinensis (kiwifruit) genome highlights the challenges associated with draft genomes and gene prediction in plants.</title>
        <authorList>
            <person name="Pilkington S."/>
            <person name="Crowhurst R."/>
            <person name="Hilario E."/>
            <person name="Nardozza S."/>
            <person name="Fraser L."/>
            <person name="Peng Y."/>
            <person name="Gunaseelan K."/>
            <person name="Simpson R."/>
            <person name="Tahir J."/>
            <person name="Deroles S."/>
            <person name="Templeton K."/>
            <person name="Luo Z."/>
            <person name="Davy M."/>
            <person name="Cheng C."/>
            <person name="Mcneilage M."/>
            <person name="Scaglione D."/>
            <person name="Liu Y."/>
            <person name="Zhang Q."/>
            <person name="Datson P."/>
            <person name="De Silva N."/>
            <person name="Gardiner S."/>
            <person name="Bassett H."/>
            <person name="Chagne D."/>
            <person name="Mccallum J."/>
            <person name="Dzierzon H."/>
            <person name="Deng C."/>
            <person name="Wang Y.-Y."/>
            <person name="Barron N."/>
            <person name="Manako K."/>
            <person name="Bowen J."/>
            <person name="Foster T."/>
            <person name="Erridge Z."/>
            <person name="Tiffin H."/>
            <person name="Waite C."/>
            <person name="Davies K."/>
            <person name="Grierson E."/>
            <person name="Laing W."/>
            <person name="Kirk R."/>
            <person name="Chen X."/>
            <person name="Wood M."/>
            <person name="Montefiori M."/>
            <person name="Brummell D."/>
            <person name="Schwinn K."/>
            <person name="Catanach A."/>
            <person name="Fullerton C."/>
            <person name="Li D."/>
            <person name="Meiyalaghan S."/>
            <person name="Nieuwenhuizen N."/>
            <person name="Read N."/>
            <person name="Prakash R."/>
            <person name="Hunter D."/>
            <person name="Zhang H."/>
            <person name="Mckenzie M."/>
            <person name="Knabel M."/>
            <person name="Harris A."/>
            <person name="Allan A."/>
            <person name="Chen A."/>
            <person name="Janssen B."/>
            <person name="Plunkett B."/>
            <person name="Dwamena C."/>
            <person name="Voogd C."/>
            <person name="Leif D."/>
            <person name="Lafferty D."/>
            <person name="Souleyre E."/>
            <person name="Varkonyi-Gasic E."/>
            <person name="Gambi F."/>
            <person name="Hanley J."/>
            <person name="Yao J.-L."/>
            <person name="Cheung J."/>
            <person name="David K."/>
            <person name="Warren B."/>
            <person name="Marsh K."/>
            <person name="Snowden K."/>
            <person name="Lin-Wang K."/>
            <person name="Brian L."/>
            <person name="Martinez-Sanchez M."/>
            <person name="Wang M."/>
            <person name="Ileperuma N."/>
            <person name="Macnee N."/>
            <person name="Campin R."/>
            <person name="Mcatee P."/>
            <person name="Drummond R."/>
            <person name="Espley R."/>
            <person name="Ireland H."/>
            <person name="Wu R."/>
            <person name="Atkinson R."/>
            <person name="Karunairetnam S."/>
            <person name="Bulley S."/>
            <person name="Chunkath S."/>
            <person name="Hanley Z."/>
            <person name="Storey R."/>
            <person name="Thrimawithana A."/>
            <person name="Thomson S."/>
            <person name="David C."/>
            <person name="Testolin R."/>
        </authorList>
    </citation>
    <scope>NUCLEOTIDE SEQUENCE [LARGE SCALE GENOMIC DNA]</scope>
    <source>
        <strain evidence="6">cv. Red5</strain>
        <tissue evidence="5">Young leaf</tissue>
    </source>
</reference>
<protein>
    <submittedName>
        <fullName evidence="5">Tankyrase</fullName>
    </submittedName>
</protein>
<proteinExistence type="inferred from homology"/>
<dbReference type="STRING" id="1590841.A0A2R6PXH9"/>
<reference evidence="6" key="2">
    <citation type="journal article" date="2018" name="BMC Genomics">
        <title>A manually annotated Actinidia chinensis var. chinensis (kiwifruit) genome highlights the challenges associated with draft genomes and gene prediction in plants.</title>
        <authorList>
            <person name="Pilkington S.M."/>
            <person name="Crowhurst R."/>
            <person name="Hilario E."/>
            <person name="Nardozza S."/>
            <person name="Fraser L."/>
            <person name="Peng Y."/>
            <person name="Gunaseelan K."/>
            <person name="Simpson R."/>
            <person name="Tahir J."/>
            <person name="Deroles S.C."/>
            <person name="Templeton K."/>
            <person name="Luo Z."/>
            <person name="Davy M."/>
            <person name="Cheng C."/>
            <person name="McNeilage M."/>
            <person name="Scaglione D."/>
            <person name="Liu Y."/>
            <person name="Zhang Q."/>
            <person name="Datson P."/>
            <person name="De Silva N."/>
            <person name="Gardiner S.E."/>
            <person name="Bassett H."/>
            <person name="Chagne D."/>
            <person name="McCallum J."/>
            <person name="Dzierzon H."/>
            <person name="Deng C."/>
            <person name="Wang Y.Y."/>
            <person name="Barron L."/>
            <person name="Manako K."/>
            <person name="Bowen J."/>
            <person name="Foster T.M."/>
            <person name="Erridge Z.A."/>
            <person name="Tiffin H."/>
            <person name="Waite C.N."/>
            <person name="Davies K.M."/>
            <person name="Grierson E.P."/>
            <person name="Laing W.A."/>
            <person name="Kirk R."/>
            <person name="Chen X."/>
            <person name="Wood M."/>
            <person name="Montefiori M."/>
            <person name="Brummell D.A."/>
            <person name="Schwinn K.E."/>
            <person name="Catanach A."/>
            <person name="Fullerton C."/>
            <person name="Li D."/>
            <person name="Meiyalaghan S."/>
            <person name="Nieuwenhuizen N."/>
            <person name="Read N."/>
            <person name="Prakash R."/>
            <person name="Hunter D."/>
            <person name="Zhang H."/>
            <person name="McKenzie M."/>
            <person name="Knabel M."/>
            <person name="Harris A."/>
            <person name="Allan A.C."/>
            <person name="Gleave A."/>
            <person name="Chen A."/>
            <person name="Janssen B.J."/>
            <person name="Plunkett B."/>
            <person name="Ampomah-Dwamena C."/>
            <person name="Voogd C."/>
            <person name="Leif D."/>
            <person name="Lafferty D."/>
            <person name="Souleyre E.J.F."/>
            <person name="Varkonyi-Gasic E."/>
            <person name="Gambi F."/>
            <person name="Hanley J."/>
            <person name="Yao J.L."/>
            <person name="Cheung J."/>
            <person name="David K.M."/>
            <person name="Warren B."/>
            <person name="Marsh K."/>
            <person name="Snowden K.C."/>
            <person name="Lin-Wang K."/>
            <person name="Brian L."/>
            <person name="Martinez-Sanchez M."/>
            <person name="Wang M."/>
            <person name="Ileperuma N."/>
            <person name="Macnee N."/>
            <person name="Campin R."/>
            <person name="McAtee P."/>
            <person name="Drummond R.S.M."/>
            <person name="Espley R.V."/>
            <person name="Ireland H.S."/>
            <person name="Wu R."/>
            <person name="Atkinson R.G."/>
            <person name="Karunairetnam S."/>
            <person name="Bulley S."/>
            <person name="Chunkath S."/>
            <person name="Hanley Z."/>
            <person name="Storey R."/>
            <person name="Thrimawithana A.H."/>
            <person name="Thomson S."/>
            <person name="David C."/>
            <person name="Testolin R."/>
            <person name="Huang H."/>
            <person name="Hellens R.P."/>
            <person name="Schaffer R.J."/>
        </authorList>
    </citation>
    <scope>NUCLEOTIDE SEQUENCE [LARGE SCALE GENOMIC DNA]</scope>
    <source>
        <strain evidence="6">cv. Red5</strain>
    </source>
</reference>
<feature type="repeat" description="ANK" evidence="4">
    <location>
        <begin position="105"/>
        <end position="137"/>
    </location>
</feature>